<evidence type="ECO:0000256" key="1">
    <source>
        <dbReference type="ARBA" id="ARBA00004496"/>
    </source>
</evidence>
<dbReference type="EMBL" id="RGET01000111">
    <property type="protein sequence ID" value="NBN88401.1"/>
    <property type="molecule type" value="Genomic_DNA"/>
</dbReference>
<evidence type="ECO:0000313" key="8">
    <source>
        <dbReference type="EMBL" id="NBN88401.1"/>
    </source>
</evidence>
<reference evidence="8" key="1">
    <citation type="submission" date="2018-10" db="EMBL/GenBank/DDBJ databases">
        <title>Iterative Subtractive Binning of Freshwater Chronoseries Metagenomes Recovers Nearly Complete Genomes from over Four Hundred Novel Species.</title>
        <authorList>
            <person name="Rodriguez-R L.M."/>
            <person name="Tsementzi D."/>
            <person name="Luo C."/>
            <person name="Konstantinidis K.T."/>
        </authorList>
    </citation>
    <scope>NUCLEOTIDE SEQUENCE</scope>
    <source>
        <strain evidence="8">WB7_6_001</strain>
    </source>
</reference>
<feature type="domain" description="PhoH-like protein" evidence="7">
    <location>
        <begin position="117"/>
        <end position="320"/>
    </location>
</feature>
<dbReference type="Proteomes" id="UP000713222">
    <property type="component" value="Unassembled WGS sequence"/>
</dbReference>
<evidence type="ECO:0000256" key="6">
    <source>
        <dbReference type="ARBA" id="ARBA00039970"/>
    </source>
</evidence>
<evidence type="ECO:0000256" key="5">
    <source>
        <dbReference type="ARBA" id="ARBA00022840"/>
    </source>
</evidence>
<evidence type="ECO:0000256" key="2">
    <source>
        <dbReference type="ARBA" id="ARBA00010393"/>
    </source>
</evidence>
<dbReference type="InterPro" id="IPR051451">
    <property type="entry name" value="PhoH2-like"/>
</dbReference>
<proteinExistence type="inferred from homology"/>
<comment type="similarity">
    <text evidence="2">Belongs to the PhoH family.</text>
</comment>
<name>A0A964V0H7_9PROT</name>
<dbReference type="InterPro" id="IPR027417">
    <property type="entry name" value="P-loop_NTPase"/>
</dbReference>
<dbReference type="AlphaFoldDB" id="A0A964V0H7"/>
<accession>A0A964V0H7</accession>
<gene>
    <name evidence="8" type="ORF">EBV32_04875</name>
</gene>
<evidence type="ECO:0000256" key="3">
    <source>
        <dbReference type="ARBA" id="ARBA00022490"/>
    </source>
</evidence>
<dbReference type="Pfam" id="PF02562">
    <property type="entry name" value="PhoH"/>
    <property type="match status" value="1"/>
</dbReference>
<dbReference type="InterPro" id="IPR003714">
    <property type="entry name" value="PhoH"/>
</dbReference>
<comment type="subcellular location">
    <subcellularLocation>
        <location evidence="1">Cytoplasm</location>
    </subcellularLocation>
</comment>
<dbReference type="GO" id="GO:0005829">
    <property type="term" value="C:cytosol"/>
    <property type="evidence" value="ECO:0007669"/>
    <property type="project" value="TreeGrafter"/>
</dbReference>
<dbReference type="Gene3D" id="3.40.50.300">
    <property type="entry name" value="P-loop containing nucleotide triphosphate hydrolases"/>
    <property type="match status" value="1"/>
</dbReference>
<keyword evidence="4" id="KW-0547">Nucleotide-binding</keyword>
<organism evidence="8 9">
    <name type="scientific">Candidatus Fonsibacter lacus</name>
    <dbReference type="NCBI Taxonomy" id="2576439"/>
    <lineage>
        <taxon>Bacteria</taxon>
        <taxon>Pseudomonadati</taxon>
        <taxon>Pseudomonadota</taxon>
        <taxon>Alphaproteobacteria</taxon>
        <taxon>Candidatus Pelagibacterales</taxon>
        <taxon>Candidatus Pelagibacterales incertae sedis</taxon>
        <taxon>Candidatus Fonsibacter</taxon>
    </lineage>
</organism>
<dbReference type="PANTHER" id="PTHR30473">
    <property type="entry name" value="PROTEIN PHOH"/>
    <property type="match status" value="1"/>
</dbReference>
<keyword evidence="5" id="KW-0067">ATP-binding</keyword>
<keyword evidence="3" id="KW-0963">Cytoplasm</keyword>
<dbReference type="SUPFAM" id="SSF52540">
    <property type="entry name" value="P-loop containing nucleoside triphosphate hydrolases"/>
    <property type="match status" value="1"/>
</dbReference>
<comment type="caution">
    <text evidence="8">The sequence shown here is derived from an EMBL/GenBank/DDBJ whole genome shotgun (WGS) entry which is preliminary data.</text>
</comment>
<evidence type="ECO:0000256" key="4">
    <source>
        <dbReference type="ARBA" id="ARBA00022741"/>
    </source>
</evidence>
<sequence length="331" mass="37538">MEIIEKNNDYLSFYIKNNLVLSKIIGEFDSNLKEIENITNTKINLRGNLMIVRGDISNRQSVVQIMDNLIAKFVNTNSIEKEDIKTIFDVTKMNRIEANPNSIYNDNDAIKTSKKIILPRSEKQKIYVDALKNHKIVMALGPAGTGKTFLAVAVAVTFLLEDRVKKIILSRPAVEAGENLGFLPGDMKDKIDPYLIPLYDSLYELLGYEKIQRKIEEGIIEIAPLAFMRGRTLKDSFVILDEAQNATFTQIKMFLTRLGNNSTMVINGDPSQVDLAKSKESGLYETTRILKDVTEIKTINFDHNDVMRHPLVSKIVKAYDDYKKKEPNGKS</sequence>
<evidence type="ECO:0000313" key="9">
    <source>
        <dbReference type="Proteomes" id="UP000713222"/>
    </source>
</evidence>
<dbReference type="FunFam" id="3.40.50.300:FF:000013">
    <property type="entry name" value="PhoH family ATPase"/>
    <property type="match status" value="1"/>
</dbReference>
<dbReference type="PANTHER" id="PTHR30473:SF1">
    <property type="entry name" value="PHOH-LIKE PROTEIN"/>
    <property type="match status" value="1"/>
</dbReference>
<evidence type="ECO:0000259" key="7">
    <source>
        <dbReference type="Pfam" id="PF02562"/>
    </source>
</evidence>
<protein>
    <recommendedName>
        <fullName evidence="6">PhoH-like protein</fullName>
    </recommendedName>
</protein>
<dbReference type="GO" id="GO:0005524">
    <property type="term" value="F:ATP binding"/>
    <property type="evidence" value="ECO:0007669"/>
    <property type="project" value="UniProtKB-KW"/>
</dbReference>